<dbReference type="AlphaFoldDB" id="A0A2W5ZFI5"/>
<reference evidence="2 3" key="1">
    <citation type="journal article" date="2017" name="Nature">
        <title>Atmospheric trace gases support primary production in Antarctic desert surface soil.</title>
        <authorList>
            <person name="Ji M."/>
            <person name="Greening C."/>
            <person name="Vanwonterghem I."/>
            <person name="Carere C.R."/>
            <person name="Bay S.K."/>
            <person name="Steen J.A."/>
            <person name="Montgomery K."/>
            <person name="Lines T."/>
            <person name="Beardall J."/>
            <person name="van Dorst J."/>
            <person name="Snape I."/>
            <person name="Stott M.B."/>
            <person name="Hugenholtz P."/>
            <person name="Ferrari B.C."/>
        </authorList>
    </citation>
    <scope>NUCLEOTIDE SEQUENCE [LARGE SCALE GENOMIC DNA]</scope>
    <source>
        <strain evidence="2">RRmetagenome_bin12</strain>
    </source>
</reference>
<feature type="domain" description="DZANK-type" evidence="1">
    <location>
        <begin position="38"/>
        <end position="80"/>
    </location>
</feature>
<organism evidence="2 3">
    <name type="scientific">Candidatus Aeolococcus gillhamiae</name>
    <dbReference type="NCBI Taxonomy" id="3127015"/>
    <lineage>
        <taxon>Bacteria</taxon>
        <taxon>Bacillati</taxon>
        <taxon>Candidatus Dormiibacterota</taxon>
        <taxon>Candidatus Dormibacteria</taxon>
        <taxon>Candidatus Aeolococcales</taxon>
        <taxon>Candidatus Aeolococcaceae</taxon>
        <taxon>Candidatus Aeolococcus</taxon>
    </lineage>
</organism>
<feature type="non-terminal residue" evidence="2">
    <location>
        <position position="1"/>
    </location>
</feature>
<accession>A0A2W5ZFI5</accession>
<dbReference type="Proteomes" id="UP000248724">
    <property type="component" value="Unassembled WGS sequence"/>
</dbReference>
<protein>
    <submittedName>
        <fullName evidence="2">Zinc ribbon domain-containing protein</fullName>
    </submittedName>
</protein>
<evidence type="ECO:0000259" key="1">
    <source>
        <dbReference type="Pfam" id="PF12773"/>
    </source>
</evidence>
<evidence type="ECO:0000313" key="3">
    <source>
        <dbReference type="Proteomes" id="UP000248724"/>
    </source>
</evidence>
<dbReference type="InterPro" id="IPR025874">
    <property type="entry name" value="DZR"/>
</dbReference>
<proteinExistence type="predicted"/>
<sequence length="97" mass="10999">LIYLVIRPPRTIEEDRSVALEEAAFLQPISDEPAARPCPTCGRDIEQDFVLCPYCRTQFGRRCQTCDRTLRLGWPVCPYCAEDVGIRPVGRTRTAAQ</sequence>
<dbReference type="EMBL" id="QHBU01000060">
    <property type="protein sequence ID" value="PZR82697.1"/>
    <property type="molecule type" value="Genomic_DNA"/>
</dbReference>
<dbReference type="Pfam" id="PF12773">
    <property type="entry name" value="DZR"/>
    <property type="match status" value="1"/>
</dbReference>
<comment type="caution">
    <text evidence="2">The sequence shown here is derived from an EMBL/GenBank/DDBJ whole genome shotgun (WGS) entry which is preliminary data.</text>
</comment>
<evidence type="ECO:0000313" key="2">
    <source>
        <dbReference type="EMBL" id="PZR82697.1"/>
    </source>
</evidence>
<gene>
    <name evidence="2" type="ORF">DLM65_03335</name>
</gene>
<name>A0A2W5ZFI5_9BACT</name>